<feature type="compositionally biased region" description="Basic and acidic residues" evidence="1">
    <location>
        <begin position="31"/>
        <end position="46"/>
    </location>
</feature>
<proteinExistence type="predicted"/>
<feature type="region of interest" description="Disordered" evidence="1">
    <location>
        <begin position="15"/>
        <end position="58"/>
    </location>
</feature>
<sequence>MENYNFSALSISIQTDTQSSESDQQFSSPLRSEKTNFLDLDNEKQNNDSAHQSQVEASIQKDCQEKVAQTSEQKSNSICESQIKQTKASQYKKRLVKRCQTTILIGQSIHKHNTQKADKYFVKKNNQIIETSFEKIKIKRSNFSGMFLTNLRQQQKPIQVRYFRSTITKVLVIDQDMLAAEFIVLALAQFQNDSKLDQSLYEFPNYSLAYQIEGQDDQQDLDEISYRRPIQRYKSFGSLEDMMKSRRESLNQIDFDQKPISQAEISLLADDIDDKIIQIDLESPMRYYKSVDIVPVLDPKQLDIDLQMVKMLHQQHPNHILILIEEPISQARFHMKICPNQLIEELFTELGRKANKKFRSADYNLVLKYPCIHMGTEPINLKIPISKLPIHYLILTQKFQTEATRSLRQCNDSFTMNINKDTIFSKSANKSQRFLQEEGKTSESTDKVRTLYSYQEYQLLKIDKQFKNNVILGIDYFDLYYTYTQERQRQFTLGKFCKSISQILFEEPVIQKDYRRLPLNKIQKPKLQKITYFWNRFKLREIEIRSAIENYNECIQQIRIFSGFIYKIQITIMNLFNIDNSLATPYSFQSNTTSVFIDNDWLAKQLENVQQIDYQNYNLPSNTDISEFVLQQSVGESPFIQQQKRDPVDFSLIKLEKLEEVQQINYTPKKQYTSATRKQNYKKCKTTTTGFAIDENDSNKNDSETLKKIKSSQVQKKSEFTKQLNIYQQNFSIQIQVKYFGTQYQQVISVDESIRAAEFIVLALKRFAADPKSDKSKFEYQNFTLAYKLVGQDLSPTKYTYNNDENFDNDSIILEEESLERPEIDLESQLFYKMVELLPATTNFGLDFQTIKQTFISNPESIILLIEDPQSLIFYHIKVNKKGTLGDCLVELNRKVSKKYLKNDYYLSLKFSCVNYDFGELNEKFPINQLPIHWLVIIQRTKNILLDSQEEVSMANIGRTQNNTIHENMRGSNSCGFLSINFMQLATVEKMPLLYSYQEFNLIRVDKEQLIDVILGIDYFDLYYTFNQKQAKKVGITKLVSNIIKSLFVQETEKKKYKRIPINAITDLKQQEEKYFEIYYELQDGYQKTIKFFSKNDDKIVFRDAFTKLEYLVSIQQI</sequence>
<evidence type="ECO:0000313" key="2">
    <source>
        <dbReference type="EMBL" id="CAD8148642.1"/>
    </source>
</evidence>
<protein>
    <submittedName>
        <fullName evidence="2">Uncharacterized protein</fullName>
    </submittedName>
</protein>
<accession>A0A8S1TCR6</accession>
<dbReference type="OrthoDB" id="304955at2759"/>
<dbReference type="EMBL" id="CAJJDP010000021">
    <property type="protein sequence ID" value="CAD8148642.1"/>
    <property type="molecule type" value="Genomic_DNA"/>
</dbReference>
<feature type="compositionally biased region" description="Low complexity" evidence="1">
    <location>
        <begin position="15"/>
        <end position="28"/>
    </location>
</feature>
<feature type="compositionally biased region" description="Polar residues" evidence="1">
    <location>
        <begin position="47"/>
        <end position="57"/>
    </location>
</feature>
<dbReference type="AlphaFoldDB" id="A0A8S1TCR6"/>
<evidence type="ECO:0000313" key="3">
    <source>
        <dbReference type="Proteomes" id="UP000683925"/>
    </source>
</evidence>
<reference evidence="2" key="1">
    <citation type="submission" date="2021-01" db="EMBL/GenBank/DDBJ databases">
        <authorList>
            <consortium name="Genoscope - CEA"/>
            <person name="William W."/>
        </authorList>
    </citation>
    <scope>NUCLEOTIDE SEQUENCE</scope>
</reference>
<gene>
    <name evidence="2" type="ORF">POCTA_138.1.T0210225</name>
</gene>
<organism evidence="2 3">
    <name type="scientific">Paramecium octaurelia</name>
    <dbReference type="NCBI Taxonomy" id="43137"/>
    <lineage>
        <taxon>Eukaryota</taxon>
        <taxon>Sar</taxon>
        <taxon>Alveolata</taxon>
        <taxon>Ciliophora</taxon>
        <taxon>Intramacronucleata</taxon>
        <taxon>Oligohymenophorea</taxon>
        <taxon>Peniculida</taxon>
        <taxon>Parameciidae</taxon>
        <taxon>Paramecium</taxon>
    </lineage>
</organism>
<comment type="caution">
    <text evidence="2">The sequence shown here is derived from an EMBL/GenBank/DDBJ whole genome shotgun (WGS) entry which is preliminary data.</text>
</comment>
<evidence type="ECO:0000256" key="1">
    <source>
        <dbReference type="SAM" id="MobiDB-lite"/>
    </source>
</evidence>
<name>A0A8S1TCR6_PAROT</name>
<dbReference type="Proteomes" id="UP000683925">
    <property type="component" value="Unassembled WGS sequence"/>
</dbReference>
<keyword evidence="3" id="KW-1185">Reference proteome</keyword>